<dbReference type="PANTHER" id="PTHR24148:SF64">
    <property type="entry name" value="HETEROKARYON INCOMPATIBILITY DOMAIN-CONTAINING PROTEIN"/>
    <property type="match status" value="1"/>
</dbReference>
<dbReference type="OrthoDB" id="2504919at2759"/>
<evidence type="ECO:0000259" key="1">
    <source>
        <dbReference type="Pfam" id="PF06985"/>
    </source>
</evidence>
<organism evidence="2 3">
    <name type="scientific">Pestalotiopsis fici (strain W106-1 / CGMCC3.15140)</name>
    <dbReference type="NCBI Taxonomy" id="1229662"/>
    <lineage>
        <taxon>Eukaryota</taxon>
        <taxon>Fungi</taxon>
        <taxon>Dikarya</taxon>
        <taxon>Ascomycota</taxon>
        <taxon>Pezizomycotina</taxon>
        <taxon>Sordariomycetes</taxon>
        <taxon>Xylariomycetidae</taxon>
        <taxon>Amphisphaeriales</taxon>
        <taxon>Sporocadaceae</taxon>
        <taxon>Pestalotiopsis</taxon>
    </lineage>
</organism>
<accession>W3WXC7</accession>
<sequence>MQQQPWNSSYEYRPFAPVRLLHVFRHSDDSIRGTLQNFSLDSLDCPQFTSISYVWGPQVYSHAILVDGHYFPVLDSVYSILEALCDSSAFQDEYWVWIDSICINLRDPQERASQVLLMKQIYSRSKHTIAWLGEKSAELEEGIAFMAHLANSYSDILEFNQTRNSREVPERLWLPDKWRALGVFLDLPWWKRIWTLQEYVSSRTIDLYCGSDHVSEDILMTALTAIWHCEPSSLLLRPDVWTPAWTRDRLRSWYQAKVYSENMSIVALMAYSGACELTDPRDRIYGLLGLAKESDRAMIGRPAYADDVGDIYLRLVESFISTYQSIDIICFAQIFRAVQSAEANEECLDHQWPSWLPDWRVRVVPFVTPLMVSQTSGRHIGNFRPPMSSFDWEVDSAAIPYRAHADMAGLVDIDYQTRHLKCQGFFVDLVDGLGGALESPDHSSTQSASPLVQSTSVWNTQSQKQDINPLEFITDLVRTLTLDREDRYLMFPAAADDFRNEFLNLVHISQTDRRELLPARCKSACAWYDANKSLLLQGHTLEEICLESSSSPMFAASLDAVGADEASFASRLIDCTSPITMQRKLLVTASGLIGMAPPHARKGDIVCVLLGCSVPVMLRELRADQQFAYSFVGECYIHGIMDGEVADWGRELRDLTII</sequence>
<feature type="domain" description="Heterokaryon incompatibility" evidence="1">
    <location>
        <begin position="49"/>
        <end position="198"/>
    </location>
</feature>
<dbReference type="eggNOG" id="ENOG502SHWS">
    <property type="taxonomic scope" value="Eukaryota"/>
</dbReference>
<reference evidence="3" key="1">
    <citation type="journal article" date="2015" name="BMC Genomics">
        <title>Genomic and transcriptomic analysis of the endophytic fungus Pestalotiopsis fici reveals its lifestyle and high potential for synthesis of natural products.</title>
        <authorList>
            <person name="Wang X."/>
            <person name="Zhang X."/>
            <person name="Liu L."/>
            <person name="Xiang M."/>
            <person name="Wang W."/>
            <person name="Sun X."/>
            <person name="Che Y."/>
            <person name="Guo L."/>
            <person name="Liu G."/>
            <person name="Guo L."/>
            <person name="Wang C."/>
            <person name="Yin W.B."/>
            <person name="Stadler M."/>
            <person name="Zhang X."/>
            <person name="Liu X."/>
        </authorList>
    </citation>
    <scope>NUCLEOTIDE SEQUENCE [LARGE SCALE GENOMIC DNA]</scope>
    <source>
        <strain evidence="3">W106-1 / CGMCC3.15140</strain>
    </source>
</reference>
<dbReference type="Proteomes" id="UP000030651">
    <property type="component" value="Unassembled WGS sequence"/>
</dbReference>
<dbReference type="RefSeq" id="XP_007837288.1">
    <property type="nucleotide sequence ID" value="XM_007839097.1"/>
</dbReference>
<dbReference type="EMBL" id="KI912115">
    <property type="protein sequence ID" value="ETS78454.1"/>
    <property type="molecule type" value="Genomic_DNA"/>
</dbReference>
<gene>
    <name evidence="2" type="ORF">PFICI_10516</name>
</gene>
<dbReference type="PANTHER" id="PTHR24148">
    <property type="entry name" value="ANKYRIN REPEAT DOMAIN-CONTAINING PROTEIN 39 HOMOLOG-RELATED"/>
    <property type="match status" value="1"/>
</dbReference>
<dbReference type="InParanoid" id="W3WXC7"/>
<dbReference type="KEGG" id="pfy:PFICI_10516"/>
<keyword evidence="3" id="KW-1185">Reference proteome</keyword>
<dbReference type="Pfam" id="PF26639">
    <property type="entry name" value="Het-6_barrel"/>
    <property type="match status" value="1"/>
</dbReference>
<name>W3WXC7_PESFW</name>
<dbReference type="HOGENOM" id="CLU_004184_7_3_1"/>
<dbReference type="AlphaFoldDB" id="W3WXC7"/>
<dbReference type="Pfam" id="PF06985">
    <property type="entry name" value="HET"/>
    <property type="match status" value="1"/>
</dbReference>
<evidence type="ECO:0000313" key="3">
    <source>
        <dbReference type="Proteomes" id="UP000030651"/>
    </source>
</evidence>
<dbReference type="STRING" id="1229662.W3WXC7"/>
<proteinExistence type="predicted"/>
<dbReference type="InterPro" id="IPR010730">
    <property type="entry name" value="HET"/>
</dbReference>
<dbReference type="OMA" id="CEHIGNF"/>
<dbReference type="InterPro" id="IPR052895">
    <property type="entry name" value="HetReg/Transcr_Mod"/>
</dbReference>
<protein>
    <recommendedName>
        <fullName evidence="1">Heterokaryon incompatibility domain-containing protein</fullName>
    </recommendedName>
</protein>
<dbReference type="GeneID" id="19275529"/>
<evidence type="ECO:0000313" key="2">
    <source>
        <dbReference type="EMBL" id="ETS78454.1"/>
    </source>
</evidence>